<dbReference type="PANTHER" id="PTHR37162">
    <property type="entry name" value="HAT FAMILY DIMERISATION DOMAINCONTAINING PROTEIN-RELATED"/>
    <property type="match status" value="1"/>
</dbReference>
<dbReference type="AlphaFoldDB" id="A0AAV6SNC5"/>
<dbReference type="Proteomes" id="UP000693946">
    <property type="component" value="Linkage Group LG12"/>
</dbReference>
<evidence type="ECO:0000313" key="1">
    <source>
        <dbReference type="EMBL" id="KAG7518465.1"/>
    </source>
</evidence>
<dbReference type="EMBL" id="JAGKHQ010000004">
    <property type="protein sequence ID" value="KAG7518465.1"/>
    <property type="molecule type" value="Genomic_DNA"/>
</dbReference>
<sequence length="167" mass="18389">MPKRKCSFTDELLKSFPAFRSGRDKWEALFTECKAGTYVSVSNGGARDLKIHLDTEKHKTAVRGEGSASSITQYFLRPGNEDAVNAAEAAWSFHTVKHHNSYRSMDCTSALLKKTLPDSDTAKKLSCARTKTEAIVDSVLAPHSVEVAHEALKDCLLVCLNVFIQNA</sequence>
<organism evidence="1 2">
    <name type="scientific">Solea senegalensis</name>
    <name type="common">Senegalese sole</name>
    <dbReference type="NCBI Taxonomy" id="28829"/>
    <lineage>
        <taxon>Eukaryota</taxon>
        <taxon>Metazoa</taxon>
        <taxon>Chordata</taxon>
        <taxon>Craniata</taxon>
        <taxon>Vertebrata</taxon>
        <taxon>Euteleostomi</taxon>
        <taxon>Actinopterygii</taxon>
        <taxon>Neopterygii</taxon>
        <taxon>Teleostei</taxon>
        <taxon>Neoteleostei</taxon>
        <taxon>Acanthomorphata</taxon>
        <taxon>Carangaria</taxon>
        <taxon>Pleuronectiformes</taxon>
        <taxon>Pleuronectoidei</taxon>
        <taxon>Soleidae</taxon>
        <taxon>Solea</taxon>
    </lineage>
</organism>
<comment type="caution">
    <text evidence="1">The sequence shown here is derived from an EMBL/GenBank/DDBJ whole genome shotgun (WGS) entry which is preliminary data.</text>
</comment>
<accession>A0AAV6SNC5</accession>
<name>A0AAV6SNC5_SOLSE</name>
<protein>
    <submittedName>
        <fullName evidence="1">Uncharacterized protein</fullName>
    </submittedName>
</protein>
<proteinExistence type="predicted"/>
<evidence type="ECO:0000313" key="2">
    <source>
        <dbReference type="Proteomes" id="UP000693946"/>
    </source>
</evidence>
<dbReference type="PANTHER" id="PTHR37162:SF10">
    <property type="entry name" value="DUF4371 DOMAIN-CONTAINING PROTEIN"/>
    <property type="match status" value="1"/>
</dbReference>
<keyword evidence="2" id="KW-1185">Reference proteome</keyword>
<reference evidence="1 2" key="1">
    <citation type="journal article" date="2021" name="Sci. Rep.">
        <title>Chromosome anchoring in Senegalese sole (Solea senegalensis) reveals sex-associated markers and genome rearrangements in flatfish.</title>
        <authorList>
            <person name="Guerrero-Cozar I."/>
            <person name="Gomez-Garrido J."/>
            <person name="Berbel C."/>
            <person name="Martinez-Blanch J.F."/>
            <person name="Alioto T."/>
            <person name="Claros M.G."/>
            <person name="Gagnaire P.A."/>
            <person name="Manchado M."/>
        </authorList>
    </citation>
    <scope>NUCLEOTIDE SEQUENCE [LARGE SCALE GENOMIC DNA]</scope>
    <source>
        <strain evidence="1">Sse05_10M</strain>
    </source>
</reference>
<gene>
    <name evidence="1" type="ORF">JOB18_034979</name>
</gene>